<dbReference type="Proteomes" id="UP000261680">
    <property type="component" value="Unplaced"/>
</dbReference>
<feature type="region of interest" description="Disordered" evidence="1">
    <location>
        <begin position="69"/>
        <end position="140"/>
    </location>
</feature>
<evidence type="ECO:0000313" key="3">
    <source>
        <dbReference type="RefSeq" id="XP_040487280.1"/>
    </source>
</evidence>
<name>A0A8M1FXR9_URSMA</name>
<dbReference type="GeneID" id="103670368"/>
<protein>
    <submittedName>
        <fullName evidence="3">Translation initiation factor IF-2-like</fullName>
    </submittedName>
</protein>
<dbReference type="OrthoDB" id="10577802at2759"/>
<feature type="region of interest" description="Disordered" evidence="1">
    <location>
        <begin position="240"/>
        <end position="322"/>
    </location>
</feature>
<feature type="region of interest" description="Disordered" evidence="1">
    <location>
        <begin position="160"/>
        <end position="200"/>
    </location>
</feature>
<proteinExistence type="predicted"/>
<dbReference type="RefSeq" id="XP_040487280.1">
    <property type="nucleotide sequence ID" value="XM_040631346.1"/>
</dbReference>
<feature type="compositionally biased region" description="Basic residues" evidence="1">
    <location>
        <begin position="117"/>
        <end position="131"/>
    </location>
</feature>
<keyword evidence="2" id="KW-1185">Reference proteome</keyword>
<dbReference type="AlphaFoldDB" id="A0A8M1FXR9"/>
<gene>
    <name evidence="3" type="primary">LOC103670368</name>
</gene>
<organism evidence="2 3">
    <name type="scientific">Ursus maritimus</name>
    <name type="common">Polar bear</name>
    <name type="synonym">Thalarctos maritimus</name>
    <dbReference type="NCBI Taxonomy" id="29073"/>
    <lineage>
        <taxon>Eukaryota</taxon>
        <taxon>Metazoa</taxon>
        <taxon>Chordata</taxon>
        <taxon>Craniata</taxon>
        <taxon>Vertebrata</taxon>
        <taxon>Euteleostomi</taxon>
        <taxon>Mammalia</taxon>
        <taxon>Eutheria</taxon>
        <taxon>Laurasiatheria</taxon>
        <taxon>Carnivora</taxon>
        <taxon>Caniformia</taxon>
        <taxon>Ursidae</taxon>
        <taxon>Ursus</taxon>
    </lineage>
</organism>
<accession>A0A8M1FXR9</accession>
<reference evidence="3" key="1">
    <citation type="submission" date="2025-08" db="UniProtKB">
        <authorList>
            <consortium name="RefSeq"/>
        </authorList>
    </citation>
    <scope>IDENTIFICATION</scope>
    <source>
        <tissue evidence="3">Whole blood</tissue>
    </source>
</reference>
<evidence type="ECO:0000313" key="2">
    <source>
        <dbReference type="Proteomes" id="UP000261680"/>
    </source>
</evidence>
<evidence type="ECO:0000256" key="1">
    <source>
        <dbReference type="SAM" id="MobiDB-lite"/>
    </source>
</evidence>
<feature type="compositionally biased region" description="Basic residues" evidence="1">
    <location>
        <begin position="277"/>
        <end position="303"/>
    </location>
</feature>
<dbReference type="KEGG" id="umr:103670368"/>
<sequence length="322" mass="34440">MPARLRGAAFCTPGRRGLRDGVCHVWARGLRGGAARLAWINTAGVVCSRQNGSEERGLREVLSAQPRRGALRWADAARGHPRPRTGVPSGREPRRPPPSRGSPRPRRACPAAPPARRPARRLPHPRARRAGRGGLGGTDTAEGPAYLGGCWWLGSFPGGRGASGRGRGVRAQREKGGGGRPRPRQVAGWPRRCRRAGGSSGGSGDCSCGSLRIFLGQVQDGGAPCTGFPVTLAMGRTTKEAGGGECARSWRSPEEGGRGPGLLATPLPQPFPLDSSRRRRRGPPHWPWRLKGRRRAPKRKRSRVLLPPGEVTAQVRVQPAES</sequence>